<sequence length="157" mass="17285">MLSLRVGFLIYTALSVVLMCVSSQKLSKIINYQYQTQALNNAQATRIFGYHINSRSNDQSWDIQSVEGNNFVFRNAATGLYLGVNYASEGAPVIAGPTPYRWRQILISGSWYQIATLDSQYAILLTGPQDGAPIVLKGASYKGKDTQWSDEPAPLVG</sequence>
<dbReference type="EMBL" id="BQFW01000008">
    <property type="protein sequence ID" value="GJJ74189.1"/>
    <property type="molecule type" value="Genomic_DNA"/>
</dbReference>
<feature type="domain" description="Ricin B lectin" evidence="2">
    <location>
        <begin position="58"/>
        <end position="136"/>
    </location>
</feature>
<evidence type="ECO:0000256" key="1">
    <source>
        <dbReference type="SAM" id="SignalP"/>
    </source>
</evidence>
<feature type="signal peptide" evidence="1">
    <location>
        <begin position="1"/>
        <end position="23"/>
    </location>
</feature>
<dbReference type="InterPro" id="IPR000772">
    <property type="entry name" value="Ricin_B_lectin"/>
</dbReference>
<organism evidence="3 4">
    <name type="scientific">Entomortierella parvispora</name>
    <dbReference type="NCBI Taxonomy" id="205924"/>
    <lineage>
        <taxon>Eukaryota</taxon>
        <taxon>Fungi</taxon>
        <taxon>Fungi incertae sedis</taxon>
        <taxon>Mucoromycota</taxon>
        <taxon>Mortierellomycotina</taxon>
        <taxon>Mortierellomycetes</taxon>
        <taxon>Mortierellales</taxon>
        <taxon>Mortierellaceae</taxon>
        <taxon>Entomortierella</taxon>
    </lineage>
</organism>
<evidence type="ECO:0000313" key="3">
    <source>
        <dbReference type="EMBL" id="GJJ74189.1"/>
    </source>
</evidence>
<comment type="caution">
    <text evidence="3">The sequence shown here is derived from an EMBL/GenBank/DDBJ whole genome shotgun (WGS) entry which is preliminary data.</text>
</comment>
<name>A0A9P3HCK2_9FUNG</name>
<reference evidence="3" key="1">
    <citation type="submission" date="2021-11" db="EMBL/GenBank/DDBJ databases">
        <authorList>
            <person name="Herlambang A."/>
            <person name="Guo Y."/>
            <person name="Takashima Y."/>
            <person name="Nishizawa T."/>
        </authorList>
    </citation>
    <scope>NUCLEOTIDE SEQUENCE</scope>
    <source>
        <strain evidence="3">E1425</strain>
    </source>
</reference>
<reference evidence="3" key="2">
    <citation type="journal article" date="2022" name="Microbiol. Resour. Announc.">
        <title>Whole-Genome Sequence of Entomortierella parvispora E1425, a Mucoromycotan Fungus Associated with Burkholderiaceae-Related Endosymbiotic Bacteria.</title>
        <authorList>
            <person name="Herlambang A."/>
            <person name="Guo Y."/>
            <person name="Takashima Y."/>
            <person name="Narisawa K."/>
            <person name="Ohta H."/>
            <person name="Nishizawa T."/>
        </authorList>
    </citation>
    <scope>NUCLEOTIDE SEQUENCE</scope>
    <source>
        <strain evidence="3">E1425</strain>
    </source>
</reference>
<protein>
    <recommendedName>
        <fullName evidence="2">Ricin B lectin domain-containing protein</fullName>
    </recommendedName>
</protein>
<dbReference type="Proteomes" id="UP000827284">
    <property type="component" value="Unassembled WGS sequence"/>
</dbReference>
<proteinExistence type="predicted"/>
<dbReference type="SUPFAM" id="SSF50370">
    <property type="entry name" value="Ricin B-like lectins"/>
    <property type="match status" value="1"/>
</dbReference>
<dbReference type="AlphaFoldDB" id="A0A9P3HCK2"/>
<dbReference type="InterPro" id="IPR035992">
    <property type="entry name" value="Ricin_B-like_lectins"/>
</dbReference>
<evidence type="ECO:0000313" key="4">
    <source>
        <dbReference type="Proteomes" id="UP000827284"/>
    </source>
</evidence>
<feature type="chain" id="PRO_5040359204" description="Ricin B lectin domain-containing protein" evidence="1">
    <location>
        <begin position="24"/>
        <end position="157"/>
    </location>
</feature>
<dbReference type="OrthoDB" id="2358878at2759"/>
<accession>A0A9P3HCK2</accession>
<dbReference type="Gene3D" id="2.80.10.50">
    <property type="match status" value="1"/>
</dbReference>
<keyword evidence="4" id="KW-1185">Reference proteome</keyword>
<dbReference type="Pfam" id="PF14200">
    <property type="entry name" value="RicinB_lectin_2"/>
    <property type="match status" value="1"/>
</dbReference>
<keyword evidence="1" id="KW-0732">Signal</keyword>
<evidence type="ECO:0000259" key="2">
    <source>
        <dbReference type="Pfam" id="PF14200"/>
    </source>
</evidence>
<gene>
    <name evidence="3" type="ORF">EMPS_06547</name>
</gene>